<dbReference type="AlphaFoldDB" id="A0A0D0AES3"/>
<name>A0A0D0AES3_9AGAM</name>
<reference evidence="2" key="2">
    <citation type="submission" date="2015-01" db="EMBL/GenBank/DDBJ databases">
        <title>Evolutionary Origins and Diversification of the Mycorrhizal Mutualists.</title>
        <authorList>
            <consortium name="DOE Joint Genome Institute"/>
            <consortium name="Mycorrhizal Genomics Consortium"/>
            <person name="Kohler A."/>
            <person name="Kuo A."/>
            <person name="Nagy L.G."/>
            <person name="Floudas D."/>
            <person name="Copeland A."/>
            <person name="Barry K.W."/>
            <person name="Cichocki N."/>
            <person name="Veneault-Fourrey C."/>
            <person name="LaButti K."/>
            <person name="Lindquist E.A."/>
            <person name="Lipzen A."/>
            <person name="Lundell T."/>
            <person name="Morin E."/>
            <person name="Murat C."/>
            <person name="Riley R."/>
            <person name="Ohm R."/>
            <person name="Sun H."/>
            <person name="Tunlid A."/>
            <person name="Henrissat B."/>
            <person name="Grigoriev I.V."/>
            <person name="Hibbett D.S."/>
            <person name="Martin F."/>
        </authorList>
    </citation>
    <scope>NUCLEOTIDE SEQUENCE [LARGE SCALE GENOMIC DNA]</scope>
    <source>
        <strain evidence="2">UH-Slu-Lm8-n1</strain>
    </source>
</reference>
<accession>A0A0D0AES3</accession>
<proteinExistence type="predicted"/>
<dbReference type="InParanoid" id="A0A0D0AES3"/>
<protein>
    <submittedName>
        <fullName evidence="1">Uncharacterized protein</fullName>
    </submittedName>
</protein>
<evidence type="ECO:0000313" key="1">
    <source>
        <dbReference type="EMBL" id="KIK32727.1"/>
    </source>
</evidence>
<gene>
    <name evidence="1" type="ORF">CY34DRAFT_131187</name>
</gene>
<reference evidence="1 2" key="1">
    <citation type="submission" date="2014-04" db="EMBL/GenBank/DDBJ databases">
        <authorList>
            <consortium name="DOE Joint Genome Institute"/>
            <person name="Kuo A."/>
            <person name="Ruytinx J."/>
            <person name="Rineau F."/>
            <person name="Colpaert J."/>
            <person name="Kohler A."/>
            <person name="Nagy L.G."/>
            <person name="Floudas D."/>
            <person name="Copeland A."/>
            <person name="Barry K.W."/>
            <person name="Cichocki N."/>
            <person name="Veneault-Fourrey C."/>
            <person name="LaButti K."/>
            <person name="Lindquist E.A."/>
            <person name="Lipzen A."/>
            <person name="Lundell T."/>
            <person name="Morin E."/>
            <person name="Murat C."/>
            <person name="Sun H."/>
            <person name="Tunlid A."/>
            <person name="Henrissat B."/>
            <person name="Grigoriev I.V."/>
            <person name="Hibbett D.S."/>
            <person name="Martin F."/>
            <person name="Nordberg H.P."/>
            <person name="Cantor M.N."/>
            <person name="Hua S.X."/>
        </authorList>
    </citation>
    <scope>NUCLEOTIDE SEQUENCE [LARGE SCALE GENOMIC DNA]</scope>
    <source>
        <strain evidence="1 2">UH-Slu-Lm8-n1</strain>
    </source>
</reference>
<organism evidence="1 2">
    <name type="scientific">Suillus luteus UH-Slu-Lm8-n1</name>
    <dbReference type="NCBI Taxonomy" id="930992"/>
    <lineage>
        <taxon>Eukaryota</taxon>
        <taxon>Fungi</taxon>
        <taxon>Dikarya</taxon>
        <taxon>Basidiomycota</taxon>
        <taxon>Agaricomycotina</taxon>
        <taxon>Agaricomycetes</taxon>
        <taxon>Agaricomycetidae</taxon>
        <taxon>Boletales</taxon>
        <taxon>Suillineae</taxon>
        <taxon>Suillaceae</taxon>
        <taxon>Suillus</taxon>
    </lineage>
</organism>
<keyword evidence="2" id="KW-1185">Reference proteome</keyword>
<dbReference type="EMBL" id="KN836133">
    <property type="protein sequence ID" value="KIK32727.1"/>
    <property type="molecule type" value="Genomic_DNA"/>
</dbReference>
<evidence type="ECO:0000313" key="2">
    <source>
        <dbReference type="Proteomes" id="UP000054485"/>
    </source>
</evidence>
<sequence length="85" mass="9702">MVRWSDGKSDDWCNMAFYDMPNTFGPDVAMETNDFGNNDNMFRSTTMTDTFGALSRLRHILACMPPFLALETELCVLTYLSSCRL</sequence>
<dbReference type="HOGENOM" id="CLU_2514122_0_0_1"/>
<dbReference type="Proteomes" id="UP000054485">
    <property type="component" value="Unassembled WGS sequence"/>
</dbReference>